<evidence type="ECO:0000313" key="2">
    <source>
        <dbReference type="EMBL" id="ADY01686.1"/>
    </source>
</evidence>
<dbReference type="PANTHER" id="PTHR43581:SF3">
    <property type="entry name" value="AAA+ ATPASE DOMAIN-CONTAINING PROTEIN"/>
    <property type="match status" value="1"/>
</dbReference>
<dbReference type="STRING" id="985053.VMUT_1481"/>
<dbReference type="HOGENOM" id="CLU_907985_0_0_2"/>
<keyword evidence="3" id="KW-1185">Reference proteome</keyword>
<dbReference type="GO" id="GO:0016887">
    <property type="term" value="F:ATP hydrolysis activity"/>
    <property type="evidence" value="ECO:0007669"/>
    <property type="project" value="InterPro"/>
</dbReference>
<dbReference type="SUPFAM" id="SSF52540">
    <property type="entry name" value="P-loop containing nucleoside triphosphate hydrolases"/>
    <property type="match status" value="1"/>
</dbReference>
<name>F0QTH3_VULM7</name>
<dbReference type="Gene3D" id="3.40.50.300">
    <property type="entry name" value="P-loop containing nucleotide triphosphate hydrolases"/>
    <property type="match status" value="1"/>
</dbReference>
<dbReference type="KEGG" id="vmo:VMUT_1481"/>
<dbReference type="Pfam" id="PF13476">
    <property type="entry name" value="AAA_23"/>
    <property type="match status" value="1"/>
</dbReference>
<dbReference type="InterPro" id="IPR051396">
    <property type="entry name" value="Bact_Antivir_Def_Nuclease"/>
</dbReference>
<proteinExistence type="predicted"/>
<dbReference type="GeneID" id="10289133"/>
<dbReference type="InterPro" id="IPR003593">
    <property type="entry name" value="AAA+_ATPase"/>
</dbReference>
<dbReference type="RefSeq" id="WP_013604848.1">
    <property type="nucleotide sequence ID" value="NC_015151.1"/>
</dbReference>
<gene>
    <name evidence="2" type="ordered locus">VMUT_1481</name>
</gene>
<dbReference type="Pfam" id="PF13304">
    <property type="entry name" value="AAA_21"/>
    <property type="match status" value="1"/>
</dbReference>
<feature type="domain" description="AAA+ ATPase" evidence="1">
    <location>
        <begin position="23"/>
        <end position="304"/>
    </location>
</feature>
<protein>
    <recommendedName>
        <fullName evidence="1">AAA+ ATPase domain-containing protein</fullName>
    </recommendedName>
</protein>
<dbReference type="InterPro" id="IPR027417">
    <property type="entry name" value="P-loop_NTPase"/>
</dbReference>
<accession>F0QTH3</accession>
<dbReference type="Proteomes" id="UP000007485">
    <property type="component" value="Chromosome"/>
</dbReference>
<organism evidence="2 3">
    <name type="scientific">Vulcanisaeta moutnovskia (strain 768-28)</name>
    <dbReference type="NCBI Taxonomy" id="985053"/>
    <lineage>
        <taxon>Archaea</taxon>
        <taxon>Thermoproteota</taxon>
        <taxon>Thermoprotei</taxon>
        <taxon>Thermoproteales</taxon>
        <taxon>Thermoproteaceae</taxon>
        <taxon>Vulcanisaeta</taxon>
    </lineage>
</organism>
<dbReference type="GO" id="GO:0005524">
    <property type="term" value="F:ATP binding"/>
    <property type="evidence" value="ECO:0007669"/>
    <property type="project" value="InterPro"/>
</dbReference>
<dbReference type="OrthoDB" id="29163at2157"/>
<sequence length="327" mass="36612">MVSIELTLIGIGPIAEEATISITDGIVLLYGPNGAGKSTIMRALAYALSALMGYEVQVGELMEMVNKERRVGEIRIKIDGSRYSISIDASNKEIIVKRGDEELTRIKITTSVGIVSIPSLQRIYPILQVKPMGVIKVLGLTDEIRSQIESFRDLLLPGTVEKVLSSRLIISSSEIAKVYSEYLDAVNTALNYVVNYDLKLVGDVPYFVDLSRNLTHYIKYEYVADGVKQALTIITAAEFAELLRRYGSAPILLIDDVETALHYDYLISLLQYLAKRQYPVILETHNSLALRYVYDNKLRFYVVEGGKAFTDIKSSSLFKREVIVYSM</sequence>
<reference evidence="2 3" key="1">
    <citation type="journal article" date="2011" name="J. Bacteriol.">
        <title>Complete genome sequence of 'Vulcanisaeta moutnovskia' strain 768-28, a novel member of the hyperthermophilic crenarchaeal genus vulcanisaeta.</title>
        <authorList>
            <person name="Gumerov V.M."/>
            <person name="Mardanov A.V."/>
            <person name="Beletsky A.V."/>
            <person name="Prokofeva M.I."/>
            <person name="Bonch-Osmolovskaya E.A."/>
            <person name="Ravin N.V."/>
            <person name="Skryabin K.G."/>
        </authorList>
    </citation>
    <scope>NUCLEOTIDE SEQUENCE [LARGE SCALE GENOMIC DNA]</scope>
    <source>
        <strain evidence="2 3">768-28</strain>
    </source>
</reference>
<dbReference type="SMART" id="SM00382">
    <property type="entry name" value="AAA"/>
    <property type="match status" value="1"/>
</dbReference>
<evidence type="ECO:0000313" key="3">
    <source>
        <dbReference type="Proteomes" id="UP000007485"/>
    </source>
</evidence>
<evidence type="ECO:0000259" key="1">
    <source>
        <dbReference type="SMART" id="SM00382"/>
    </source>
</evidence>
<dbReference type="PANTHER" id="PTHR43581">
    <property type="entry name" value="ATP/GTP PHOSPHATASE"/>
    <property type="match status" value="1"/>
</dbReference>
<dbReference type="EMBL" id="CP002529">
    <property type="protein sequence ID" value="ADY01686.1"/>
    <property type="molecule type" value="Genomic_DNA"/>
</dbReference>
<dbReference type="InterPro" id="IPR003959">
    <property type="entry name" value="ATPase_AAA_core"/>
</dbReference>
<dbReference type="AlphaFoldDB" id="F0QTH3"/>
<dbReference type="InterPro" id="IPR038729">
    <property type="entry name" value="Rad50/SbcC_AAA"/>
</dbReference>
<dbReference type="eggNOG" id="arCOG05422">
    <property type="taxonomic scope" value="Archaea"/>
</dbReference>